<feature type="binding site" evidence="6">
    <location>
        <begin position="71"/>
        <end position="74"/>
    </location>
    <ligand>
        <name>NADP(+)</name>
        <dbReference type="ChEBI" id="CHEBI:58349"/>
    </ligand>
</feature>
<dbReference type="InterPro" id="IPR029036">
    <property type="entry name" value="P5CR_dimer"/>
</dbReference>
<evidence type="ECO:0000313" key="9">
    <source>
        <dbReference type="EMBL" id="SNT74893.1"/>
    </source>
</evidence>
<dbReference type="Proteomes" id="UP000198346">
    <property type="component" value="Unassembled WGS sequence"/>
</dbReference>
<dbReference type="InterPro" id="IPR028939">
    <property type="entry name" value="P5C_Rdtase_cat_N"/>
</dbReference>
<evidence type="ECO:0000256" key="3">
    <source>
        <dbReference type="ARBA" id="ARBA00023002"/>
    </source>
</evidence>
<sequence>MTKEISVALVGAGAMGGALLRGWLSAGTIDPAASAVFDPAADAALKKLARRHDFALNPSPEGISVDALVLAVKPQAAASVLPAYAAIARSALVISVMAGMSLAAIGRALGDPPRVARAMPNLPAAFGAGVTGLYAPATVNAHGRDVIDRLMAATGETVWVRSEEEIDFVTAVSGSGPAYFFLLTEALAEAGAALGLEKEAAQRLARATASGAGAMLAADPRSPADMRKAVTSPGGTTAAALGVLDGDAKALRRLMKEAAAAAAKRAAELTE</sequence>
<proteinExistence type="inferred from homology"/>
<dbReference type="Gene3D" id="1.10.3730.10">
    <property type="entry name" value="ProC C-terminal domain-like"/>
    <property type="match status" value="1"/>
</dbReference>
<dbReference type="Pfam" id="PF03807">
    <property type="entry name" value="F420_oxidored"/>
    <property type="match status" value="1"/>
</dbReference>
<dbReference type="UniPathway" id="UPA00098">
    <property type="reaction ID" value="UER00361"/>
</dbReference>
<evidence type="ECO:0000256" key="2">
    <source>
        <dbReference type="ARBA" id="ARBA00022857"/>
    </source>
</evidence>
<dbReference type="InterPro" id="IPR036291">
    <property type="entry name" value="NAD(P)-bd_dom_sf"/>
</dbReference>
<feature type="domain" description="Pyrroline-5-carboxylate reductase dimerisation" evidence="8">
    <location>
        <begin position="163"/>
        <end position="269"/>
    </location>
</feature>
<evidence type="ECO:0000256" key="1">
    <source>
        <dbReference type="ARBA" id="ARBA00005525"/>
    </source>
</evidence>
<dbReference type="InterPro" id="IPR000304">
    <property type="entry name" value="Pyrroline-COOH_reductase"/>
</dbReference>
<gene>
    <name evidence="4" type="primary">proC</name>
    <name evidence="9" type="ORF">SAMN06297382_2484</name>
</gene>
<keyword evidence="2 4" id="KW-0521">NADP</keyword>
<dbReference type="SUPFAM" id="SSF51735">
    <property type="entry name" value="NAD(P)-binding Rossmann-fold domains"/>
    <property type="match status" value="1"/>
</dbReference>
<feature type="domain" description="Pyrroline-5-carboxylate reductase catalytic N-terminal" evidence="7">
    <location>
        <begin position="7"/>
        <end position="99"/>
    </location>
</feature>
<dbReference type="GO" id="GO:0005737">
    <property type="term" value="C:cytoplasm"/>
    <property type="evidence" value="ECO:0007669"/>
    <property type="project" value="UniProtKB-SubCell"/>
</dbReference>
<comment type="catalytic activity">
    <reaction evidence="4">
        <text>L-proline + NAD(+) = (S)-1-pyrroline-5-carboxylate + NADH + 2 H(+)</text>
        <dbReference type="Rhea" id="RHEA:14105"/>
        <dbReference type="ChEBI" id="CHEBI:15378"/>
        <dbReference type="ChEBI" id="CHEBI:17388"/>
        <dbReference type="ChEBI" id="CHEBI:57540"/>
        <dbReference type="ChEBI" id="CHEBI:57945"/>
        <dbReference type="ChEBI" id="CHEBI:60039"/>
        <dbReference type="EC" id="1.5.1.2"/>
    </reaction>
</comment>
<evidence type="ECO:0000259" key="8">
    <source>
        <dbReference type="Pfam" id="PF14748"/>
    </source>
</evidence>
<dbReference type="InterPro" id="IPR008927">
    <property type="entry name" value="6-PGluconate_DH-like_C_sf"/>
</dbReference>
<keyword evidence="10" id="KW-1185">Reference proteome</keyword>
<dbReference type="PANTHER" id="PTHR11645:SF0">
    <property type="entry name" value="PYRROLINE-5-CARBOXYLATE REDUCTASE 3"/>
    <property type="match status" value="1"/>
</dbReference>
<dbReference type="HAMAP" id="MF_01925">
    <property type="entry name" value="P5C_reductase"/>
    <property type="match status" value="1"/>
</dbReference>
<comment type="catalytic activity">
    <reaction evidence="4">
        <text>L-proline + NADP(+) = (S)-1-pyrroline-5-carboxylate + NADPH + 2 H(+)</text>
        <dbReference type="Rhea" id="RHEA:14109"/>
        <dbReference type="ChEBI" id="CHEBI:15378"/>
        <dbReference type="ChEBI" id="CHEBI:17388"/>
        <dbReference type="ChEBI" id="CHEBI:57783"/>
        <dbReference type="ChEBI" id="CHEBI:58349"/>
        <dbReference type="ChEBI" id="CHEBI:60039"/>
        <dbReference type="EC" id="1.5.1.2"/>
    </reaction>
</comment>
<evidence type="ECO:0000256" key="4">
    <source>
        <dbReference type="HAMAP-Rule" id="MF_01925"/>
    </source>
</evidence>
<dbReference type="Pfam" id="PF14748">
    <property type="entry name" value="P5CR_dimer"/>
    <property type="match status" value="1"/>
</dbReference>
<comment type="subcellular location">
    <subcellularLocation>
        <location evidence="4">Cytoplasm</location>
    </subcellularLocation>
</comment>
<keyword evidence="3 4" id="KW-0560">Oxidoreductase</keyword>
<dbReference type="AlphaFoldDB" id="A0A239PXZ4"/>
<dbReference type="FunFam" id="1.10.3730.10:FF:000001">
    <property type="entry name" value="Pyrroline-5-carboxylate reductase"/>
    <property type="match status" value="1"/>
</dbReference>
<dbReference type="GO" id="GO:0004735">
    <property type="term" value="F:pyrroline-5-carboxylate reductase activity"/>
    <property type="evidence" value="ECO:0007669"/>
    <property type="project" value="UniProtKB-UniRule"/>
</dbReference>
<keyword evidence="4" id="KW-0028">Amino-acid biosynthesis</keyword>
<name>A0A239PXZ4_9PROT</name>
<dbReference type="Gene3D" id="3.40.50.720">
    <property type="entry name" value="NAD(P)-binding Rossmann-like Domain"/>
    <property type="match status" value="1"/>
</dbReference>
<dbReference type="NCBIfam" id="TIGR00112">
    <property type="entry name" value="proC"/>
    <property type="match status" value="1"/>
</dbReference>
<accession>A0A239PXZ4</accession>
<evidence type="ECO:0000256" key="6">
    <source>
        <dbReference type="PIRSR" id="PIRSR000193-1"/>
    </source>
</evidence>
<dbReference type="EC" id="1.5.1.2" evidence="4 5"/>
<evidence type="ECO:0000313" key="10">
    <source>
        <dbReference type="Proteomes" id="UP000198346"/>
    </source>
</evidence>
<dbReference type="PANTHER" id="PTHR11645">
    <property type="entry name" value="PYRROLINE-5-CARBOXYLATE REDUCTASE"/>
    <property type="match status" value="1"/>
</dbReference>
<evidence type="ECO:0000259" key="7">
    <source>
        <dbReference type="Pfam" id="PF03807"/>
    </source>
</evidence>
<evidence type="ECO:0000256" key="5">
    <source>
        <dbReference type="NCBIfam" id="TIGR00112"/>
    </source>
</evidence>
<dbReference type="PIRSF" id="PIRSF000193">
    <property type="entry name" value="Pyrrol-5-carb_rd"/>
    <property type="match status" value="1"/>
</dbReference>
<comment type="pathway">
    <text evidence="4">Amino-acid biosynthesis; L-proline biosynthesis; L-proline from L-glutamate 5-semialdehyde: step 1/1.</text>
</comment>
<protein>
    <recommendedName>
        <fullName evidence="4 5">Pyrroline-5-carboxylate reductase</fullName>
        <shortName evidence="4">P5C reductase</shortName>
        <shortName evidence="4">P5CR</shortName>
        <ecNumber evidence="4 5">1.5.1.2</ecNumber>
    </recommendedName>
    <alternativeName>
        <fullName evidence="4">PCA reductase</fullName>
    </alternativeName>
</protein>
<keyword evidence="4" id="KW-0641">Proline biosynthesis</keyword>
<dbReference type="OrthoDB" id="9805754at2"/>
<comment type="similarity">
    <text evidence="1 4">Belongs to the pyrroline-5-carboxylate reductase family.</text>
</comment>
<dbReference type="SUPFAM" id="SSF48179">
    <property type="entry name" value="6-phosphogluconate dehydrogenase C-terminal domain-like"/>
    <property type="match status" value="1"/>
</dbReference>
<organism evidence="9 10">
    <name type="scientific">Amphiplicatus metriothermophilus</name>
    <dbReference type="NCBI Taxonomy" id="1519374"/>
    <lineage>
        <taxon>Bacteria</taxon>
        <taxon>Pseudomonadati</taxon>
        <taxon>Pseudomonadota</taxon>
        <taxon>Alphaproteobacteria</taxon>
        <taxon>Parvularculales</taxon>
        <taxon>Parvularculaceae</taxon>
        <taxon>Amphiplicatus</taxon>
    </lineage>
</organism>
<dbReference type="RefSeq" id="WP_089412916.1">
    <property type="nucleotide sequence ID" value="NZ_FZQA01000006.1"/>
</dbReference>
<reference evidence="9 10" key="1">
    <citation type="submission" date="2017-07" db="EMBL/GenBank/DDBJ databases">
        <authorList>
            <person name="Sun Z.S."/>
            <person name="Albrecht U."/>
            <person name="Echele G."/>
            <person name="Lee C.C."/>
        </authorList>
    </citation>
    <scope>NUCLEOTIDE SEQUENCE [LARGE SCALE GENOMIC DNA]</scope>
    <source>
        <strain evidence="9 10">CGMCC 1.12710</strain>
    </source>
</reference>
<dbReference type="EMBL" id="FZQA01000006">
    <property type="protein sequence ID" value="SNT74893.1"/>
    <property type="molecule type" value="Genomic_DNA"/>
</dbReference>
<dbReference type="GO" id="GO:0055129">
    <property type="term" value="P:L-proline biosynthetic process"/>
    <property type="evidence" value="ECO:0007669"/>
    <property type="project" value="UniProtKB-UniRule"/>
</dbReference>
<keyword evidence="4" id="KW-0963">Cytoplasm</keyword>
<comment type="function">
    <text evidence="4">Catalyzes the reduction of 1-pyrroline-5-carboxylate (PCA) to L-proline.</text>
</comment>